<sequence>MVKEKPSKKRACAGQLCSRPLPYIRDAGDVNVGDLPARFLDSISGKIEQFCDAIQHAKVDVTPDFLESKLVKECMTCNSKGLPEPFRLRQEPKMSYTMQIIILPATPPAGEDPNSKYVHILKHVYLHRNKINASEAIKMCHGIPMRFEWGTHTRQALIGLTYMLDKLGGMQIRNWVTQPKFGKRVTVDQSARDAGYRFIKDHGPKTNNANQFMEWTDNQIHTAGSPIENWSEAKVITALQNHMRGRQNAKTLEYWPFTFKSLVPWLFDDILVPMLGSIRQHSITWIGKTRTGKSLGSKVVAFCQSKYEIDAAQREDLNPSIVTAKHLDFFKAEPLTKYKPATGDPTIVTKEIFWSE</sequence>
<proteinExistence type="predicted"/>
<dbReference type="OrthoDB" id="434683at2759"/>
<evidence type="ECO:0000313" key="2">
    <source>
        <dbReference type="Proteomes" id="UP000186817"/>
    </source>
</evidence>
<organism evidence="1 2">
    <name type="scientific">Symbiodinium microadriaticum</name>
    <name type="common">Dinoflagellate</name>
    <name type="synonym">Zooxanthella microadriatica</name>
    <dbReference type="NCBI Taxonomy" id="2951"/>
    <lineage>
        <taxon>Eukaryota</taxon>
        <taxon>Sar</taxon>
        <taxon>Alveolata</taxon>
        <taxon>Dinophyceae</taxon>
        <taxon>Suessiales</taxon>
        <taxon>Symbiodiniaceae</taxon>
        <taxon>Symbiodinium</taxon>
    </lineage>
</organism>
<dbReference type="EMBL" id="LSRX01001766">
    <property type="protein sequence ID" value="OLP77444.1"/>
    <property type="molecule type" value="Genomic_DNA"/>
</dbReference>
<keyword evidence="2" id="KW-1185">Reference proteome</keyword>
<dbReference type="Proteomes" id="UP000186817">
    <property type="component" value="Unassembled WGS sequence"/>
</dbReference>
<accession>A0A1Q9C3E8</accession>
<evidence type="ECO:0000313" key="1">
    <source>
        <dbReference type="EMBL" id="OLP77444.1"/>
    </source>
</evidence>
<gene>
    <name evidence="1" type="ORF">AK812_SmicGene42497</name>
</gene>
<name>A0A1Q9C3E8_SYMMI</name>
<reference evidence="1 2" key="1">
    <citation type="submission" date="2016-02" db="EMBL/GenBank/DDBJ databases">
        <title>Genome analysis of coral dinoflagellate symbionts highlights evolutionary adaptations to a symbiotic lifestyle.</title>
        <authorList>
            <person name="Aranda M."/>
            <person name="Li Y."/>
            <person name="Liew Y.J."/>
            <person name="Baumgarten S."/>
            <person name="Simakov O."/>
            <person name="Wilson M."/>
            <person name="Piel J."/>
            <person name="Ashoor H."/>
            <person name="Bougouffa S."/>
            <person name="Bajic V.B."/>
            <person name="Ryu T."/>
            <person name="Ravasi T."/>
            <person name="Bayer T."/>
            <person name="Micklem G."/>
            <person name="Kim H."/>
            <person name="Bhak J."/>
            <person name="Lajeunesse T.C."/>
            <person name="Voolstra C.R."/>
        </authorList>
    </citation>
    <scope>NUCLEOTIDE SEQUENCE [LARGE SCALE GENOMIC DNA]</scope>
    <source>
        <strain evidence="1 2">CCMP2467</strain>
    </source>
</reference>
<comment type="caution">
    <text evidence="1">The sequence shown here is derived from an EMBL/GenBank/DDBJ whole genome shotgun (WGS) entry which is preliminary data.</text>
</comment>
<dbReference type="AlphaFoldDB" id="A0A1Q9C3E8"/>
<protein>
    <submittedName>
        <fullName evidence="1">Uncharacterized protein</fullName>
    </submittedName>
</protein>